<feature type="domain" description="PH" evidence="2">
    <location>
        <begin position="77"/>
        <end position="174"/>
    </location>
</feature>
<evidence type="ECO:0000259" key="2">
    <source>
        <dbReference type="PROSITE" id="PS50003"/>
    </source>
</evidence>
<evidence type="ECO:0000313" key="3">
    <source>
        <dbReference type="EMBL" id="KAK8872677.1"/>
    </source>
</evidence>
<dbReference type="SUPFAM" id="SSF50729">
    <property type="entry name" value="PH domain-like"/>
    <property type="match status" value="2"/>
</dbReference>
<evidence type="ECO:0000313" key="4">
    <source>
        <dbReference type="Proteomes" id="UP001390339"/>
    </source>
</evidence>
<protein>
    <submittedName>
        <fullName evidence="3">PH domain-containing protein</fullName>
    </submittedName>
</protein>
<dbReference type="CDD" id="cd13298">
    <property type="entry name" value="PH1_PH_fungal"/>
    <property type="match status" value="1"/>
</dbReference>
<feature type="compositionally biased region" description="Low complexity" evidence="1">
    <location>
        <begin position="42"/>
        <end position="51"/>
    </location>
</feature>
<sequence>MADIASPPIRDPSSSTLTTTQALPGRGAKISIPPSAVAMSSNNNNNNNTNNGSRLRHQLGLVAPSPVNQNGSFEFDRVLKAGYVQRRTQKTKAWKSVYLVLRPNALSVYKSDNESKLRHKLDLSELSAVTLLKDPKQKRHNLFGLFSPAKNFHFEAPTAKDAQEWIDLIRKDARIEEEEEEMFLASPIVRRQSYAAVGALSGNASGLLKDVPRNSSSPEPDVMRRVPTSHNKRRTSNAMESSGLSGNELVSHSDFSDSENPRLGASFENLAGRSPSASAIRVGTGAMIRPGLGDRNLSQVSGINIENDPDRVVWQGWLQFLKNKHGVRQWKNCWAVLRPRNIILYKDESEYTAAFIMALSAIVNVVDIDPVSKTRAHCLQIITDEKSYRFCARDEESLVQCLGAFKSLLSKRKDLQARTAGTSSSGSAAPQQK</sequence>
<dbReference type="EMBL" id="JAPCWZ010000003">
    <property type="protein sequence ID" value="KAK8872677.1"/>
    <property type="molecule type" value="Genomic_DNA"/>
</dbReference>
<gene>
    <name evidence="3" type="ORF">PGQ11_003191</name>
</gene>
<feature type="compositionally biased region" description="Polar residues" evidence="1">
    <location>
        <begin position="236"/>
        <end position="250"/>
    </location>
</feature>
<dbReference type="PROSITE" id="PS50003">
    <property type="entry name" value="PH_DOMAIN"/>
    <property type="match status" value="2"/>
</dbReference>
<dbReference type="PANTHER" id="PTHR14336:SF15">
    <property type="entry name" value="DUAL ADAPTER FOR PHOSPHOTYROSINE AND 3-PHOSPHOTYROSINE AND 3-PHOSPHOINOSITIDE"/>
    <property type="match status" value="1"/>
</dbReference>
<dbReference type="Pfam" id="PF00169">
    <property type="entry name" value="PH"/>
    <property type="match status" value="2"/>
</dbReference>
<evidence type="ECO:0000256" key="1">
    <source>
        <dbReference type="SAM" id="MobiDB-lite"/>
    </source>
</evidence>
<feature type="compositionally biased region" description="Polar residues" evidence="1">
    <location>
        <begin position="12"/>
        <end position="22"/>
    </location>
</feature>
<organism evidence="3 4">
    <name type="scientific">Apiospora arundinis</name>
    <dbReference type="NCBI Taxonomy" id="335852"/>
    <lineage>
        <taxon>Eukaryota</taxon>
        <taxon>Fungi</taxon>
        <taxon>Dikarya</taxon>
        <taxon>Ascomycota</taxon>
        <taxon>Pezizomycotina</taxon>
        <taxon>Sordariomycetes</taxon>
        <taxon>Xylariomycetidae</taxon>
        <taxon>Amphisphaeriales</taxon>
        <taxon>Apiosporaceae</taxon>
        <taxon>Apiospora</taxon>
    </lineage>
</organism>
<keyword evidence="4" id="KW-1185">Reference proteome</keyword>
<comment type="caution">
    <text evidence="3">The sequence shown here is derived from an EMBL/GenBank/DDBJ whole genome shotgun (WGS) entry which is preliminary data.</text>
</comment>
<proteinExistence type="predicted"/>
<dbReference type="InterPro" id="IPR051707">
    <property type="entry name" value="PI-Interact_SigTrans_Reg"/>
</dbReference>
<reference evidence="3 4" key="1">
    <citation type="journal article" date="2024" name="IMA Fungus">
        <title>Apiospora arundinis, a panoply of carbohydrate-active enzymes and secondary metabolites.</title>
        <authorList>
            <person name="Sorensen T."/>
            <person name="Petersen C."/>
            <person name="Muurmann A.T."/>
            <person name="Christiansen J.V."/>
            <person name="Brundto M.L."/>
            <person name="Overgaard C.K."/>
            <person name="Boysen A.T."/>
            <person name="Wollenberg R.D."/>
            <person name="Larsen T.O."/>
            <person name="Sorensen J.L."/>
            <person name="Nielsen K.L."/>
            <person name="Sondergaard T.E."/>
        </authorList>
    </citation>
    <scope>NUCLEOTIDE SEQUENCE [LARGE SCALE GENOMIC DNA]</scope>
    <source>
        <strain evidence="3 4">AAU 773</strain>
    </source>
</reference>
<accession>A0ABR2J5H0</accession>
<dbReference type="Gene3D" id="2.30.29.30">
    <property type="entry name" value="Pleckstrin-homology domain (PH domain)/Phosphotyrosine-binding domain (PTB)"/>
    <property type="match status" value="2"/>
</dbReference>
<feature type="region of interest" description="Disordered" evidence="1">
    <location>
        <begin position="1"/>
        <end position="54"/>
    </location>
</feature>
<dbReference type="InterPro" id="IPR001849">
    <property type="entry name" value="PH_domain"/>
</dbReference>
<dbReference type="Proteomes" id="UP001390339">
    <property type="component" value="Unassembled WGS sequence"/>
</dbReference>
<feature type="region of interest" description="Disordered" evidence="1">
    <location>
        <begin position="208"/>
        <end position="257"/>
    </location>
</feature>
<name>A0ABR2J5H0_9PEZI</name>
<dbReference type="CDD" id="cd13299">
    <property type="entry name" value="PH2_PH_fungal"/>
    <property type="match status" value="1"/>
</dbReference>
<dbReference type="SMART" id="SM00233">
    <property type="entry name" value="PH"/>
    <property type="match status" value="2"/>
</dbReference>
<dbReference type="InterPro" id="IPR011993">
    <property type="entry name" value="PH-like_dom_sf"/>
</dbReference>
<feature type="domain" description="PH" evidence="2">
    <location>
        <begin position="311"/>
        <end position="410"/>
    </location>
</feature>
<dbReference type="PANTHER" id="PTHR14336">
    <property type="entry name" value="TANDEM PH DOMAIN CONTAINING PROTEIN"/>
    <property type="match status" value="1"/>
</dbReference>